<evidence type="ECO:0000256" key="5">
    <source>
        <dbReference type="ARBA" id="ARBA00023141"/>
    </source>
</evidence>
<protein>
    <recommendedName>
        <fullName evidence="3">chorismate synthase</fullName>
        <ecNumber evidence="3">4.2.3.5</ecNumber>
    </recommendedName>
</protein>
<dbReference type="PANTHER" id="PTHR21085">
    <property type="entry name" value="CHORISMATE SYNTHASE"/>
    <property type="match status" value="1"/>
</dbReference>
<reference evidence="7" key="1">
    <citation type="journal article" date="2014" name="Front. Microbiol.">
        <title>High frequency of phylogenetically diverse reductive dehalogenase-homologous genes in deep subseafloor sedimentary metagenomes.</title>
        <authorList>
            <person name="Kawai M."/>
            <person name="Futagami T."/>
            <person name="Toyoda A."/>
            <person name="Takaki Y."/>
            <person name="Nishi S."/>
            <person name="Hori S."/>
            <person name="Arai W."/>
            <person name="Tsubouchi T."/>
            <person name="Morono Y."/>
            <person name="Uchiyama I."/>
            <person name="Ito T."/>
            <person name="Fujiyama A."/>
            <person name="Inagaki F."/>
            <person name="Takami H."/>
        </authorList>
    </citation>
    <scope>NUCLEOTIDE SEQUENCE</scope>
    <source>
        <strain evidence="7">Expedition CK06-06</strain>
    </source>
</reference>
<dbReference type="EMBL" id="BARU01001112">
    <property type="protein sequence ID" value="GAH29294.1"/>
    <property type="molecule type" value="Genomic_DNA"/>
</dbReference>
<gene>
    <name evidence="7" type="ORF">S03H2_03105</name>
</gene>
<feature type="non-terminal residue" evidence="7">
    <location>
        <position position="1"/>
    </location>
</feature>
<dbReference type="GO" id="GO:0009423">
    <property type="term" value="P:chorismate biosynthetic process"/>
    <property type="evidence" value="ECO:0007669"/>
    <property type="project" value="UniProtKB-UniPathway"/>
</dbReference>
<keyword evidence="4" id="KW-0028">Amino-acid biosynthesis</keyword>
<evidence type="ECO:0000256" key="4">
    <source>
        <dbReference type="ARBA" id="ARBA00022605"/>
    </source>
</evidence>
<evidence type="ECO:0000256" key="6">
    <source>
        <dbReference type="ARBA" id="ARBA00023239"/>
    </source>
</evidence>
<evidence type="ECO:0000256" key="2">
    <source>
        <dbReference type="ARBA" id="ARBA00008014"/>
    </source>
</evidence>
<dbReference type="InterPro" id="IPR000453">
    <property type="entry name" value="Chorismate_synth"/>
</dbReference>
<dbReference type="GO" id="GO:0010181">
    <property type="term" value="F:FMN binding"/>
    <property type="evidence" value="ECO:0007669"/>
    <property type="project" value="TreeGrafter"/>
</dbReference>
<dbReference type="SUPFAM" id="SSF103263">
    <property type="entry name" value="Chorismate synthase, AroC"/>
    <property type="match status" value="1"/>
</dbReference>
<dbReference type="GO" id="GO:0008652">
    <property type="term" value="P:amino acid biosynthetic process"/>
    <property type="evidence" value="ECO:0007669"/>
    <property type="project" value="UniProtKB-KW"/>
</dbReference>
<sequence>ICLIVKNVDVDSSKYERFKEMLRPSQVDYVLSQKFGDFADHRGSGRFSGRITAGFVMAGALAKQILNKVNISVFAYTKSIGKIEDSINYYIKDINTFIQKREISPVRALNPDLSKKMEHEIEVVQKANDSIGGTISCIIINFPVGIGGPIFNSLESNISKAIFSIPAIKGIEFGAGFKAAKMKGSEHNDPWTITLFFYNLELRWRKIHKK</sequence>
<organism evidence="7">
    <name type="scientific">marine sediment metagenome</name>
    <dbReference type="NCBI Taxonomy" id="412755"/>
    <lineage>
        <taxon>unclassified sequences</taxon>
        <taxon>metagenomes</taxon>
        <taxon>ecological metagenomes</taxon>
    </lineage>
</organism>
<dbReference type="GO" id="GO:0005829">
    <property type="term" value="C:cytosol"/>
    <property type="evidence" value="ECO:0007669"/>
    <property type="project" value="TreeGrafter"/>
</dbReference>
<dbReference type="AlphaFoldDB" id="X1FIS5"/>
<dbReference type="UniPathway" id="UPA00053">
    <property type="reaction ID" value="UER00090"/>
</dbReference>
<proteinExistence type="inferred from homology"/>
<evidence type="ECO:0000256" key="3">
    <source>
        <dbReference type="ARBA" id="ARBA00013036"/>
    </source>
</evidence>
<dbReference type="EC" id="4.2.3.5" evidence="3"/>
<comment type="caution">
    <text evidence="7">The sequence shown here is derived from an EMBL/GenBank/DDBJ whole genome shotgun (WGS) entry which is preliminary data.</text>
</comment>
<dbReference type="Pfam" id="PF01264">
    <property type="entry name" value="Chorismate_synt"/>
    <property type="match status" value="1"/>
</dbReference>
<accession>X1FIS5</accession>
<dbReference type="GO" id="GO:0009073">
    <property type="term" value="P:aromatic amino acid family biosynthetic process"/>
    <property type="evidence" value="ECO:0007669"/>
    <property type="project" value="UniProtKB-KW"/>
</dbReference>
<dbReference type="InterPro" id="IPR035904">
    <property type="entry name" value="Chorismate_synth_AroC_sf"/>
</dbReference>
<dbReference type="InterPro" id="IPR020541">
    <property type="entry name" value="Chorismate_synthase_CS"/>
</dbReference>
<evidence type="ECO:0000313" key="7">
    <source>
        <dbReference type="EMBL" id="GAH29294.1"/>
    </source>
</evidence>
<comment type="similarity">
    <text evidence="2">Belongs to the chorismate synthase family.</text>
</comment>
<dbReference type="PROSITE" id="PS00788">
    <property type="entry name" value="CHORISMATE_SYNTHASE_2"/>
    <property type="match status" value="1"/>
</dbReference>
<keyword evidence="6" id="KW-0456">Lyase</keyword>
<dbReference type="GO" id="GO:0004107">
    <property type="term" value="F:chorismate synthase activity"/>
    <property type="evidence" value="ECO:0007669"/>
    <property type="project" value="UniProtKB-EC"/>
</dbReference>
<evidence type="ECO:0000256" key="1">
    <source>
        <dbReference type="ARBA" id="ARBA00005044"/>
    </source>
</evidence>
<name>X1FIS5_9ZZZZ</name>
<comment type="pathway">
    <text evidence="1">Metabolic intermediate biosynthesis; chorismate biosynthesis; chorismate from D-erythrose 4-phosphate and phosphoenolpyruvate: step 7/7.</text>
</comment>
<dbReference type="Gene3D" id="3.60.150.10">
    <property type="entry name" value="Chorismate synthase AroC"/>
    <property type="match status" value="1"/>
</dbReference>
<dbReference type="PANTHER" id="PTHR21085:SF0">
    <property type="entry name" value="CHORISMATE SYNTHASE"/>
    <property type="match status" value="1"/>
</dbReference>
<keyword evidence="5" id="KW-0057">Aromatic amino acid biosynthesis</keyword>